<reference evidence="1" key="1">
    <citation type="submission" date="2019-08" db="EMBL/GenBank/DDBJ databases">
        <authorList>
            <person name="Kucharzyk K."/>
            <person name="Murdoch R.W."/>
            <person name="Higgins S."/>
            <person name="Loffler F."/>
        </authorList>
    </citation>
    <scope>NUCLEOTIDE SEQUENCE</scope>
</reference>
<proteinExistence type="predicted"/>
<dbReference type="AlphaFoldDB" id="A0A645IFZ6"/>
<protein>
    <submittedName>
        <fullName evidence="1">Uncharacterized protein</fullName>
    </submittedName>
</protein>
<organism evidence="1">
    <name type="scientific">bioreactor metagenome</name>
    <dbReference type="NCBI Taxonomy" id="1076179"/>
    <lineage>
        <taxon>unclassified sequences</taxon>
        <taxon>metagenomes</taxon>
        <taxon>ecological metagenomes</taxon>
    </lineage>
</organism>
<dbReference type="EMBL" id="VSSQ01114160">
    <property type="protein sequence ID" value="MPN50205.1"/>
    <property type="molecule type" value="Genomic_DNA"/>
</dbReference>
<sequence length="164" mass="18499">MWNDVVNIGCSDPQAAFGAFAAERLVQQLIRPQVLRPDLREVHPVPGLALPSPAGLWAMLRAPDVPCEIAAAWMLAWSERLQSHKRHLPRAKQKSLNQHIRSPGYWLRLWSSRDTGSGSCRYSRCFLFRRPCRKPRGCGRGCPAEASVLYPSRRMGTSTILPLR</sequence>
<evidence type="ECO:0000313" key="1">
    <source>
        <dbReference type="EMBL" id="MPN50205.1"/>
    </source>
</evidence>
<name>A0A645IFZ6_9ZZZZ</name>
<gene>
    <name evidence="1" type="ORF">SDC9_197831</name>
</gene>
<accession>A0A645IFZ6</accession>
<comment type="caution">
    <text evidence="1">The sequence shown here is derived from an EMBL/GenBank/DDBJ whole genome shotgun (WGS) entry which is preliminary data.</text>
</comment>